<sequence length="117" mass="13813">MLQEYLKGATYMIVKKRILPIYLQKLQALNRRLPFDHPKKLEIQAEISKNQAGYNGEQSLDYHLSFISNTGHLILHNVRILGENYYFQIDTLILTPRFFLIIDAKKLLGYSTFRFYS</sequence>
<proteinExistence type="predicted"/>
<feature type="domain" description="NERD" evidence="1">
    <location>
        <begin position="52"/>
        <end position="117"/>
    </location>
</feature>
<evidence type="ECO:0000313" key="2">
    <source>
        <dbReference type="EMBL" id="MBA9026701.1"/>
    </source>
</evidence>
<dbReference type="PROSITE" id="PS50965">
    <property type="entry name" value="NERD"/>
    <property type="match status" value="1"/>
</dbReference>
<evidence type="ECO:0000259" key="1">
    <source>
        <dbReference type="PROSITE" id="PS50965"/>
    </source>
</evidence>
<gene>
    <name evidence="2" type="ORF">HNP81_001986</name>
</gene>
<dbReference type="Pfam" id="PF08378">
    <property type="entry name" value="NERD"/>
    <property type="match status" value="1"/>
</dbReference>
<evidence type="ECO:0000313" key="3">
    <source>
        <dbReference type="Proteomes" id="UP000626697"/>
    </source>
</evidence>
<dbReference type="Proteomes" id="UP000626697">
    <property type="component" value="Unassembled WGS sequence"/>
</dbReference>
<dbReference type="InterPro" id="IPR011528">
    <property type="entry name" value="NERD"/>
</dbReference>
<dbReference type="EMBL" id="JACJHX010000005">
    <property type="protein sequence ID" value="MBA9026701.1"/>
    <property type="molecule type" value="Genomic_DNA"/>
</dbReference>
<dbReference type="RefSeq" id="WP_182502495.1">
    <property type="nucleotide sequence ID" value="NZ_JACJHX010000005.1"/>
</dbReference>
<name>A0ABR6CNU0_9BACI</name>
<comment type="caution">
    <text evidence="2">The sequence shown here is derived from an EMBL/GenBank/DDBJ whole genome shotgun (WGS) entry which is preliminary data.</text>
</comment>
<keyword evidence="3" id="KW-1185">Reference proteome</keyword>
<reference evidence="2 3" key="1">
    <citation type="submission" date="2020-08" db="EMBL/GenBank/DDBJ databases">
        <title>Genomic Encyclopedia of Type Strains, Phase IV (KMG-IV): sequencing the most valuable type-strain genomes for metagenomic binning, comparative biology and taxonomic classification.</title>
        <authorList>
            <person name="Goeker M."/>
        </authorList>
    </citation>
    <scope>NUCLEOTIDE SEQUENCE [LARGE SCALE GENOMIC DNA]</scope>
    <source>
        <strain evidence="2 3">DSM 105481</strain>
    </source>
</reference>
<organism evidence="2 3">
    <name type="scientific">Peribacillus huizhouensis</name>
    <dbReference type="NCBI Taxonomy" id="1501239"/>
    <lineage>
        <taxon>Bacteria</taxon>
        <taxon>Bacillati</taxon>
        <taxon>Bacillota</taxon>
        <taxon>Bacilli</taxon>
        <taxon>Bacillales</taxon>
        <taxon>Bacillaceae</taxon>
        <taxon>Peribacillus</taxon>
    </lineage>
</organism>
<accession>A0ABR6CNU0</accession>
<protein>
    <recommendedName>
        <fullName evidence="1">NERD domain-containing protein</fullName>
    </recommendedName>
</protein>